<evidence type="ECO:0000256" key="7">
    <source>
        <dbReference type="HAMAP-Rule" id="MF_01337"/>
    </source>
</evidence>
<dbReference type="AlphaFoldDB" id="A0A1F4SRX6"/>
<evidence type="ECO:0000256" key="6">
    <source>
        <dbReference type="ARBA" id="ARBA00035197"/>
    </source>
</evidence>
<dbReference type="PANTHER" id="PTHR12899">
    <property type="entry name" value="39S RIBOSOMAL PROTEIN L18, MITOCHONDRIAL"/>
    <property type="match status" value="1"/>
</dbReference>
<evidence type="ECO:0000313" key="8">
    <source>
        <dbReference type="EMBL" id="OGC23190.1"/>
    </source>
</evidence>
<dbReference type="GO" id="GO:0022625">
    <property type="term" value="C:cytosolic large ribosomal subunit"/>
    <property type="evidence" value="ECO:0007669"/>
    <property type="project" value="TreeGrafter"/>
</dbReference>
<evidence type="ECO:0000313" key="9">
    <source>
        <dbReference type="Proteomes" id="UP000178417"/>
    </source>
</evidence>
<keyword evidence="4 7" id="KW-0689">Ribosomal protein</keyword>
<dbReference type="GO" id="GO:0003735">
    <property type="term" value="F:structural constituent of ribosome"/>
    <property type="evidence" value="ECO:0007669"/>
    <property type="project" value="InterPro"/>
</dbReference>
<dbReference type="HAMAP" id="MF_01337_B">
    <property type="entry name" value="Ribosomal_uL18_B"/>
    <property type="match status" value="1"/>
</dbReference>
<comment type="similarity">
    <text evidence="1 7">Belongs to the universal ribosomal protein uL18 family.</text>
</comment>
<comment type="subunit">
    <text evidence="7">Part of the 50S ribosomal subunit; part of the 5S rRNA/L5/L18/L25 subcomplex. Contacts the 5S and 23S rRNAs.</text>
</comment>
<name>A0A1F4SRX6_UNCSA</name>
<evidence type="ECO:0000256" key="1">
    <source>
        <dbReference type="ARBA" id="ARBA00007116"/>
    </source>
</evidence>
<keyword evidence="2 7" id="KW-0699">rRNA-binding</keyword>
<reference evidence="8 9" key="1">
    <citation type="journal article" date="2016" name="Nat. Commun.">
        <title>Thousands of microbial genomes shed light on interconnected biogeochemical processes in an aquifer system.</title>
        <authorList>
            <person name="Anantharaman K."/>
            <person name="Brown C.T."/>
            <person name="Hug L.A."/>
            <person name="Sharon I."/>
            <person name="Castelle C.J."/>
            <person name="Probst A.J."/>
            <person name="Thomas B.C."/>
            <person name="Singh A."/>
            <person name="Wilkins M.J."/>
            <person name="Karaoz U."/>
            <person name="Brodie E.L."/>
            <person name="Williams K.H."/>
            <person name="Hubbard S.S."/>
            <person name="Banfield J.F."/>
        </authorList>
    </citation>
    <scope>NUCLEOTIDE SEQUENCE [LARGE SCALE GENOMIC DNA]</scope>
</reference>
<dbReference type="Proteomes" id="UP000178417">
    <property type="component" value="Unassembled WGS sequence"/>
</dbReference>
<gene>
    <name evidence="7" type="primary">rplR</name>
    <name evidence="8" type="ORF">A2310_06225</name>
</gene>
<comment type="function">
    <text evidence="7">This is one of the proteins that bind and probably mediate the attachment of the 5S RNA into the large ribosomal subunit, where it forms part of the central protuberance.</text>
</comment>
<dbReference type="InterPro" id="IPR004389">
    <property type="entry name" value="Ribosomal_uL18_bac-type"/>
</dbReference>
<comment type="caution">
    <text evidence="8">The sequence shown here is derived from an EMBL/GenBank/DDBJ whole genome shotgun (WGS) entry which is preliminary data.</text>
</comment>
<dbReference type="Pfam" id="PF00861">
    <property type="entry name" value="Ribosomal_L18p"/>
    <property type="match status" value="1"/>
</dbReference>
<dbReference type="NCBIfam" id="TIGR00060">
    <property type="entry name" value="L18_bact"/>
    <property type="match status" value="1"/>
</dbReference>
<keyword evidence="5 7" id="KW-0687">Ribonucleoprotein</keyword>
<dbReference type="GO" id="GO:0008097">
    <property type="term" value="F:5S rRNA binding"/>
    <property type="evidence" value="ECO:0007669"/>
    <property type="project" value="TreeGrafter"/>
</dbReference>
<evidence type="ECO:0000256" key="5">
    <source>
        <dbReference type="ARBA" id="ARBA00023274"/>
    </source>
</evidence>
<protein>
    <recommendedName>
        <fullName evidence="6 7">Large ribosomal subunit protein uL18</fullName>
    </recommendedName>
</protein>
<dbReference type="GO" id="GO:0006412">
    <property type="term" value="P:translation"/>
    <property type="evidence" value="ECO:0007669"/>
    <property type="project" value="UniProtKB-UniRule"/>
</dbReference>
<organism evidence="8 9">
    <name type="scientific">candidate division WOR-1 bacterium RIFOXYB2_FULL_37_13</name>
    <dbReference type="NCBI Taxonomy" id="1802579"/>
    <lineage>
        <taxon>Bacteria</taxon>
        <taxon>Bacillati</taxon>
        <taxon>Saganbacteria</taxon>
    </lineage>
</organism>
<dbReference type="CDD" id="cd00432">
    <property type="entry name" value="Ribosomal_L18_L5e"/>
    <property type="match status" value="1"/>
</dbReference>
<sequence>MNRKKKKKIFGNSERLRLSVYKSLKHLHAQIINDDDKKTVIGLSTKIIKEGNKTEKSSILGKEMAKKAIEAGVLKVVFDRGRFKYHGRIKAFANAAREGGLSF</sequence>
<dbReference type="InterPro" id="IPR005484">
    <property type="entry name" value="Ribosomal_uL18_bac/plant/anim"/>
</dbReference>
<evidence type="ECO:0000256" key="4">
    <source>
        <dbReference type="ARBA" id="ARBA00022980"/>
    </source>
</evidence>
<evidence type="ECO:0000256" key="2">
    <source>
        <dbReference type="ARBA" id="ARBA00022730"/>
    </source>
</evidence>
<keyword evidence="3 7" id="KW-0694">RNA-binding</keyword>
<evidence type="ECO:0000256" key="3">
    <source>
        <dbReference type="ARBA" id="ARBA00022884"/>
    </source>
</evidence>
<proteinExistence type="inferred from homology"/>
<dbReference type="Gene3D" id="3.30.420.100">
    <property type="match status" value="1"/>
</dbReference>
<accession>A0A1F4SRX6</accession>
<dbReference type="SUPFAM" id="SSF53137">
    <property type="entry name" value="Translational machinery components"/>
    <property type="match status" value="1"/>
</dbReference>
<dbReference type="PANTHER" id="PTHR12899:SF3">
    <property type="entry name" value="LARGE RIBOSOMAL SUBUNIT PROTEIN UL18M"/>
    <property type="match status" value="1"/>
</dbReference>
<dbReference type="STRING" id="1802579.A2310_06225"/>
<dbReference type="EMBL" id="MEUB01000020">
    <property type="protein sequence ID" value="OGC23190.1"/>
    <property type="molecule type" value="Genomic_DNA"/>
</dbReference>
<dbReference type="InterPro" id="IPR057268">
    <property type="entry name" value="Ribosomal_L18"/>
</dbReference>